<gene>
    <name evidence="3" type="ORF">A2773_06550</name>
</gene>
<evidence type="ECO:0000256" key="1">
    <source>
        <dbReference type="SAM" id="Phobius"/>
    </source>
</evidence>
<evidence type="ECO:0000313" key="4">
    <source>
        <dbReference type="Proteomes" id="UP000177383"/>
    </source>
</evidence>
<protein>
    <recommendedName>
        <fullName evidence="2">Transcription factor zinc-finger domain-containing protein</fullName>
    </recommendedName>
</protein>
<reference evidence="3 4" key="1">
    <citation type="journal article" date="2016" name="Nat. Commun.">
        <title>Thousands of microbial genomes shed light on interconnected biogeochemical processes in an aquifer system.</title>
        <authorList>
            <person name="Anantharaman K."/>
            <person name="Brown C.T."/>
            <person name="Hug L.A."/>
            <person name="Sharon I."/>
            <person name="Castelle C.J."/>
            <person name="Probst A.J."/>
            <person name="Thomas B.C."/>
            <person name="Singh A."/>
            <person name="Wilkins M.J."/>
            <person name="Karaoz U."/>
            <person name="Brodie E.L."/>
            <person name="Williams K.H."/>
            <person name="Hubbard S.S."/>
            <person name="Banfield J.F."/>
        </authorList>
    </citation>
    <scope>NUCLEOTIDE SEQUENCE [LARGE SCALE GENOMIC DNA]</scope>
</reference>
<feature type="transmembrane region" description="Helical" evidence="1">
    <location>
        <begin position="137"/>
        <end position="158"/>
    </location>
</feature>
<proteinExistence type="predicted"/>
<dbReference type="InterPro" id="IPR008963">
    <property type="entry name" value="Purple_acid_Pase-like_N"/>
</dbReference>
<dbReference type="AlphaFoldDB" id="A0A1F5ZP57"/>
<comment type="caution">
    <text evidence="3">The sequence shown here is derived from an EMBL/GenBank/DDBJ whole genome shotgun (WGS) entry which is preliminary data.</text>
</comment>
<dbReference type="EMBL" id="MFJE01000022">
    <property type="protein sequence ID" value="OGG14249.1"/>
    <property type="molecule type" value="Genomic_DNA"/>
</dbReference>
<dbReference type="GO" id="GO:0003993">
    <property type="term" value="F:acid phosphatase activity"/>
    <property type="evidence" value="ECO:0007669"/>
    <property type="project" value="InterPro"/>
</dbReference>
<dbReference type="InterPro" id="IPR027392">
    <property type="entry name" value="TF_Znf"/>
</dbReference>
<dbReference type="Pfam" id="PF13453">
    <property type="entry name" value="Zn_ribbon_TFIIB"/>
    <property type="match status" value="1"/>
</dbReference>
<feature type="domain" description="Transcription factor zinc-finger" evidence="2">
    <location>
        <begin position="73"/>
        <end position="115"/>
    </location>
</feature>
<dbReference type="GO" id="GO:0046872">
    <property type="term" value="F:metal ion binding"/>
    <property type="evidence" value="ECO:0007669"/>
    <property type="project" value="InterPro"/>
</dbReference>
<dbReference type="Proteomes" id="UP000177383">
    <property type="component" value="Unassembled WGS sequence"/>
</dbReference>
<evidence type="ECO:0000313" key="3">
    <source>
        <dbReference type="EMBL" id="OGG14249.1"/>
    </source>
</evidence>
<organism evidence="3 4">
    <name type="scientific">Candidatus Gottesmanbacteria bacterium RIFCSPHIGHO2_01_FULL_39_10</name>
    <dbReference type="NCBI Taxonomy" id="1798375"/>
    <lineage>
        <taxon>Bacteria</taxon>
        <taxon>Candidatus Gottesmaniibacteriota</taxon>
    </lineage>
</organism>
<dbReference type="SUPFAM" id="SSF49363">
    <property type="entry name" value="Purple acid phosphatase, N-terminal domain"/>
    <property type="match status" value="1"/>
</dbReference>
<keyword evidence="1" id="KW-0812">Transmembrane</keyword>
<dbReference type="STRING" id="1798375.A2773_06550"/>
<accession>A0A1F5ZP57</accession>
<evidence type="ECO:0000259" key="2">
    <source>
        <dbReference type="Pfam" id="PF13453"/>
    </source>
</evidence>
<name>A0A1F5ZP57_9BACT</name>
<sequence>MLDCPNCGETLFPMSVKSSEGSPLSIDHCIHCGSTWFDRYEINRLSYSEIFKISGASDIKKKDMIFGKMERLCPRDYHNLENYKTEVTTEYLVLERCPHCGGVFVSQKALEKFKSAQVGKMNMFKNSKLPSISLKNIFIPFFLVGLLLFSTFLTVSNLKDAKDSQIKANELLSAVFDLPIDSHTQTIMFETQTPITSAISYGTGPFDQKTILVAHTPTKNHIISLKDLKSNTVYTYQISLVDEKGHKFTSKEYQFKTL</sequence>
<keyword evidence="1" id="KW-0472">Membrane</keyword>
<keyword evidence="1" id="KW-1133">Transmembrane helix</keyword>